<name>A0A7Y3TYQ9_9GAMM</name>
<keyword evidence="4" id="KW-1185">Reference proteome</keyword>
<dbReference type="CDD" id="cd02511">
    <property type="entry name" value="Beta4Glucosyltransferase"/>
    <property type="match status" value="1"/>
</dbReference>
<dbReference type="InterPro" id="IPR001173">
    <property type="entry name" value="Glyco_trans_2-like"/>
</dbReference>
<gene>
    <name evidence="3" type="ORF">HLB35_14785</name>
</gene>
<dbReference type="AlphaFoldDB" id="A0A7Y3TYQ9"/>
<reference evidence="3 4" key="1">
    <citation type="submission" date="2020-05" db="EMBL/GenBank/DDBJ databases">
        <authorList>
            <person name="Ruan W."/>
            <person name="Jeon C.O."/>
            <person name="Chun B.H."/>
        </authorList>
    </citation>
    <scope>NUCLEOTIDE SEQUENCE [LARGE SCALE GENOMIC DNA]</scope>
    <source>
        <strain evidence="3 4">TBZ9</strain>
    </source>
</reference>
<dbReference type="Pfam" id="PF00535">
    <property type="entry name" value="Glycos_transf_2"/>
    <property type="match status" value="1"/>
</dbReference>
<organism evidence="3 4">
    <name type="scientific">Vreelandella azerica</name>
    <dbReference type="NCBI Taxonomy" id="2732867"/>
    <lineage>
        <taxon>Bacteria</taxon>
        <taxon>Pseudomonadati</taxon>
        <taxon>Pseudomonadota</taxon>
        <taxon>Gammaproteobacteria</taxon>
        <taxon>Oceanospirillales</taxon>
        <taxon>Halomonadaceae</taxon>
        <taxon>Vreelandella</taxon>
    </lineage>
</organism>
<protein>
    <submittedName>
        <fullName evidence="3">Glycosyltransferase family 2 protein</fullName>
    </submittedName>
</protein>
<dbReference type="EMBL" id="JABFHI010000008">
    <property type="protein sequence ID" value="NOG32706.1"/>
    <property type="molecule type" value="Genomic_DNA"/>
</dbReference>
<evidence type="ECO:0000256" key="1">
    <source>
        <dbReference type="ARBA" id="ARBA00038494"/>
    </source>
</evidence>
<dbReference type="PANTHER" id="PTHR43630:SF2">
    <property type="entry name" value="GLYCOSYLTRANSFERASE"/>
    <property type="match status" value="1"/>
</dbReference>
<dbReference type="GO" id="GO:0016740">
    <property type="term" value="F:transferase activity"/>
    <property type="evidence" value="ECO:0007669"/>
    <property type="project" value="UniProtKB-KW"/>
</dbReference>
<dbReference type="Gene3D" id="3.90.550.10">
    <property type="entry name" value="Spore Coat Polysaccharide Biosynthesis Protein SpsA, Chain A"/>
    <property type="match status" value="1"/>
</dbReference>
<dbReference type="Proteomes" id="UP000588806">
    <property type="component" value="Unassembled WGS sequence"/>
</dbReference>
<dbReference type="SUPFAM" id="SSF53448">
    <property type="entry name" value="Nucleotide-diphospho-sugar transferases"/>
    <property type="match status" value="1"/>
</dbReference>
<evidence type="ECO:0000313" key="4">
    <source>
        <dbReference type="Proteomes" id="UP000588806"/>
    </source>
</evidence>
<comment type="similarity">
    <text evidence="1">Belongs to the glycosyltransferase 2 family. WaaE/KdtX subfamily.</text>
</comment>
<feature type="domain" description="Glycosyltransferase 2-like" evidence="2">
    <location>
        <begin position="6"/>
        <end position="139"/>
    </location>
</feature>
<dbReference type="PANTHER" id="PTHR43630">
    <property type="entry name" value="POLY-BETA-1,6-N-ACETYL-D-GLUCOSAMINE SYNTHASE"/>
    <property type="match status" value="1"/>
</dbReference>
<evidence type="ECO:0000313" key="3">
    <source>
        <dbReference type="EMBL" id="NOG32706.1"/>
    </source>
</evidence>
<accession>A0A7Y3TYQ9</accession>
<comment type="caution">
    <text evidence="3">The sequence shown here is derived from an EMBL/GenBank/DDBJ whole genome shotgun (WGS) entry which is preliminary data.</text>
</comment>
<dbReference type="InterPro" id="IPR029044">
    <property type="entry name" value="Nucleotide-diphossugar_trans"/>
</dbReference>
<dbReference type="RefSeq" id="WP_171703171.1">
    <property type="nucleotide sequence ID" value="NZ_JABFHI010000008.1"/>
</dbReference>
<keyword evidence="3" id="KW-0808">Transferase</keyword>
<evidence type="ECO:0000259" key="2">
    <source>
        <dbReference type="Pfam" id="PF00535"/>
    </source>
</evidence>
<proteinExistence type="inferred from homology"/>
<sequence length="263" mass="29489">MPTGISVVIITRNAQATLRRTLDAVRNFDDIVIYDNGSTDGTCELASEFPNVTLHQGEFLGFGPTKHHAVTLAKHDWILSLDADEAPDSALIDAIYKWVSDAKPNQVAKLLRENWMLGRPVRHSGWGNDWLIRLFNRRTYNFNDAMVHESVALDAQADMTALPGKILHLAVTDLGQFLEKINRYSSIRAASGKMKAYSFPLIILKALFAFIRTYLFKRGFLDGWRGMVIATANANGVFWKYAKCYALKHTASKDTDTPSKEHG</sequence>
<reference evidence="3 4" key="2">
    <citation type="submission" date="2020-06" db="EMBL/GenBank/DDBJ databases">
        <title>Halomonas songnenensis sp. nov., a moderately halophilic bacterium isolated from saline and alkaline soils.</title>
        <authorList>
            <person name="Jiang J."/>
            <person name="Pan Y."/>
        </authorList>
    </citation>
    <scope>NUCLEOTIDE SEQUENCE [LARGE SCALE GENOMIC DNA]</scope>
    <source>
        <strain evidence="3 4">TBZ9</strain>
    </source>
</reference>